<keyword evidence="2" id="KW-0472">Membrane</keyword>
<accession>A0A1V6P942</accession>
<dbReference type="InterPro" id="IPR006966">
    <property type="entry name" value="Peroxin-3"/>
</dbReference>
<feature type="transmembrane region" description="Helical" evidence="2">
    <location>
        <begin position="55"/>
        <end position="71"/>
    </location>
</feature>
<name>A0A1V6P942_PENDC</name>
<feature type="region of interest" description="Disordered" evidence="1">
    <location>
        <begin position="118"/>
        <end position="146"/>
    </location>
</feature>
<evidence type="ECO:0000313" key="3">
    <source>
        <dbReference type="EMBL" id="OQD73521.1"/>
    </source>
</evidence>
<dbReference type="OrthoDB" id="45930at2759"/>
<evidence type="ECO:0000313" key="4">
    <source>
        <dbReference type="Proteomes" id="UP000191522"/>
    </source>
</evidence>
<dbReference type="AlphaFoldDB" id="A0A1V6P942"/>
<gene>
    <name evidence="3" type="ORF">PENDEC_c015G06370</name>
</gene>
<feature type="compositionally biased region" description="Basic and acidic residues" evidence="1">
    <location>
        <begin position="552"/>
        <end position="566"/>
    </location>
</feature>
<feature type="compositionally biased region" description="Polar residues" evidence="1">
    <location>
        <begin position="129"/>
        <end position="146"/>
    </location>
</feature>
<evidence type="ECO:0000256" key="1">
    <source>
        <dbReference type="SAM" id="MobiDB-lite"/>
    </source>
</evidence>
<evidence type="ECO:0008006" key="5">
    <source>
        <dbReference type="Google" id="ProtNLM"/>
    </source>
</evidence>
<reference evidence="4" key="1">
    <citation type="journal article" date="2017" name="Nat. Microbiol.">
        <title>Global analysis of biosynthetic gene clusters reveals vast potential of secondary metabolite production in Penicillium species.</title>
        <authorList>
            <person name="Nielsen J.C."/>
            <person name="Grijseels S."/>
            <person name="Prigent S."/>
            <person name="Ji B."/>
            <person name="Dainat J."/>
            <person name="Nielsen K.F."/>
            <person name="Frisvad J.C."/>
            <person name="Workman M."/>
            <person name="Nielsen J."/>
        </authorList>
    </citation>
    <scope>NUCLEOTIDE SEQUENCE [LARGE SCALE GENOMIC DNA]</scope>
    <source>
        <strain evidence="4">IBT 11843</strain>
    </source>
</reference>
<feature type="region of interest" description="Disordered" evidence="1">
    <location>
        <begin position="506"/>
        <end position="566"/>
    </location>
</feature>
<keyword evidence="4" id="KW-1185">Reference proteome</keyword>
<dbReference type="EMBL" id="MDYL01000015">
    <property type="protein sequence ID" value="OQD73521.1"/>
    <property type="molecule type" value="Genomic_DNA"/>
</dbReference>
<dbReference type="GO" id="GO:0045046">
    <property type="term" value="P:protein import into peroxisome membrane"/>
    <property type="evidence" value="ECO:0007669"/>
    <property type="project" value="TreeGrafter"/>
</dbReference>
<dbReference type="STRING" id="69771.A0A1V6P942"/>
<feature type="transmembrane region" description="Helical" evidence="2">
    <location>
        <begin position="15"/>
        <end position="34"/>
    </location>
</feature>
<sequence length="566" mass="62354">MIGATRRWFQRNRKGLAIGAGVLGAGYLAGQYVLSKISEARERMSSDRIAREKSVLPAPLVILVILRASFLRRRFEQNQTDCTYTVLALLPTATENIIEALPVEELTKELQKRRAERLARLNPGEGSGSDMTSLSPSVNNDDRNSLSSFQSEGYVHASQVESGDAEGQPRVKRNKTQLWNEVKITSITRSFTLIYTLSLLTIFTRVQLNLLGRRNYLSSVISLATPPTDSTISLEDHDDDLTQTLGDDFETNRRYLAFSWWLLHRGWKELMARVQPAVEEVFGPLNPREDISLSKLSDLTLQIRRKVEGNTEEERRSKKWLSCLLPPAEEEEYVLRESGVEGVTDPSSSQTASKLRHLLDETADLIDSPSFSFVLTLLNNEGFSTLVDVKCANEAFKTSPVPETAPQSFDSMATVIPPSTAERKTKLANLLAVLARQAHVIGNGSHAPNEYLAAMDQNVRELEAFSAVIYSSNFDLELPSADKAAAGAEGEQEFGSSSYAAVMAEKETETSSDMAQSAPILVDNDVDEAATTGALKGQEPEETPGESAFDQAWDKAVEDGKGQTTP</sequence>
<dbReference type="PANTHER" id="PTHR28080:SF1">
    <property type="entry name" value="PEROXISOMAL BIOGENESIS FACTOR 3"/>
    <property type="match status" value="1"/>
</dbReference>
<organism evidence="3 4">
    <name type="scientific">Penicillium decumbens</name>
    <dbReference type="NCBI Taxonomy" id="69771"/>
    <lineage>
        <taxon>Eukaryota</taxon>
        <taxon>Fungi</taxon>
        <taxon>Dikarya</taxon>
        <taxon>Ascomycota</taxon>
        <taxon>Pezizomycotina</taxon>
        <taxon>Eurotiomycetes</taxon>
        <taxon>Eurotiomycetidae</taxon>
        <taxon>Eurotiales</taxon>
        <taxon>Aspergillaceae</taxon>
        <taxon>Penicillium</taxon>
    </lineage>
</organism>
<dbReference type="Proteomes" id="UP000191522">
    <property type="component" value="Unassembled WGS sequence"/>
</dbReference>
<dbReference type="OMA" id="HRGWKDL"/>
<protein>
    <recommendedName>
        <fullName evidence="5">Peroxin-3</fullName>
    </recommendedName>
</protein>
<keyword evidence="2" id="KW-1133">Transmembrane helix</keyword>
<dbReference type="GO" id="GO:0030674">
    <property type="term" value="F:protein-macromolecule adaptor activity"/>
    <property type="evidence" value="ECO:0007669"/>
    <property type="project" value="TreeGrafter"/>
</dbReference>
<keyword evidence="2" id="KW-0812">Transmembrane</keyword>
<dbReference type="GO" id="GO:0005778">
    <property type="term" value="C:peroxisomal membrane"/>
    <property type="evidence" value="ECO:0007669"/>
    <property type="project" value="InterPro"/>
</dbReference>
<evidence type="ECO:0000256" key="2">
    <source>
        <dbReference type="SAM" id="Phobius"/>
    </source>
</evidence>
<dbReference type="PANTHER" id="PTHR28080">
    <property type="entry name" value="PEROXISOMAL BIOGENESIS FACTOR 3"/>
    <property type="match status" value="1"/>
</dbReference>
<proteinExistence type="predicted"/>
<dbReference type="Pfam" id="PF04882">
    <property type="entry name" value="Peroxin-3"/>
    <property type="match status" value="1"/>
</dbReference>
<comment type="caution">
    <text evidence="3">The sequence shown here is derived from an EMBL/GenBank/DDBJ whole genome shotgun (WGS) entry which is preliminary data.</text>
</comment>